<proteinExistence type="predicted"/>
<organism evidence="2 3">
    <name type="scientific">Planococcus halotolerans</name>
    <dbReference type="NCBI Taxonomy" id="2233542"/>
    <lineage>
        <taxon>Bacteria</taxon>
        <taxon>Bacillati</taxon>
        <taxon>Bacillota</taxon>
        <taxon>Bacilli</taxon>
        <taxon>Bacillales</taxon>
        <taxon>Caryophanaceae</taxon>
        <taxon>Planococcus</taxon>
    </lineage>
</organism>
<evidence type="ECO:0000259" key="1">
    <source>
        <dbReference type="Pfam" id="PF10057"/>
    </source>
</evidence>
<name>A0A365KUW7_9BACL</name>
<dbReference type="EMBL" id="QLZR01000004">
    <property type="protein sequence ID" value="RAZ76771.1"/>
    <property type="molecule type" value="Genomic_DNA"/>
</dbReference>
<comment type="caution">
    <text evidence="2">The sequence shown here is derived from an EMBL/GenBank/DDBJ whole genome shotgun (WGS) entry which is preliminary data.</text>
</comment>
<evidence type="ECO:0000313" key="2">
    <source>
        <dbReference type="EMBL" id="RAZ76771.1"/>
    </source>
</evidence>
<dbReference type="AlphaFoldDB" id="A0A365KUW7"/>
<protein>
    <recommendedName>
        <fullName evidence="1">Na+-translocating membrane potential-generating system MpsC domain-containing protein</fullName>
    </recommendedName>
</protein>
<dbReference type="Pfam" id="PF10057">
    <property type="entry name" value="MpsC"/>
    <property type="match status" value="1"/>
</dbReference>
<gene>
    <name evidence="2" type="ORF">DP120_12130</name>
</gene>
<accession>A0A365KUW7</accession>
<sequence length="232" mass="26976">MTENHAIQSQISAYTAKFLKDHFGESPRDIEVKIHIPFLVIHLQGFLLAPEELLINRCESKRILESRDLLMNSLKEKFLEGLSSYAEFHGSDLFYDWNLAKQSGLLLAVAGNSKDGRDFSIPSDIDEEPIKEIIEMNSTLSQKRPEETDLFWLSSCILLIRRTGILVDIEKQLIKNGVLEELRMAKRPLEYRITKFFNLDYLLPHPVEDIFVDWDFCQDISYMVLIMERPKP</sequence>
<dbReference type="RefSeq" id="WP_112223936.1">
    <property type="nucleotide sequence ID" value="NZ_CP196859.1"/>
</dbReference>
<feature type="domain" description="Na+-translocating membrane potential-generating system MpsC" evidence="1">
    <location>
        <begin position="5"/>
        <end position="107"/>
    </location>
</feature>
<dbReference type="InterPro" id="IPR018745">
    <property type="entry name" value="MpsC"/>
</dbReference>
<evidence type="ECO:0000313" key="3">
    <source>
        <dbReference type="Proteomes" id="UP000251002"/>
    </source>
</evidence>
<dbReference type="Proteomes" id="UP000251002">
    <property type="component" value="Unassembled WGS sequence"/>
</dbReference>
<keyword evidence="3" id="KW-1185">Reference proteome</keyword>
<reference evidence="2 3" key="1">
    <citation type="submission" date="2018-06" db="EMBL/GenBank/DDBJ databases">
        <title>The draft genome sequences of strains SCU63 and S1.</title>
        <authorList>
            <person name="Gan L."/>
        </authorList>
    </citation>
    <scope>NUCLEOTIDE SEQUENCE [LARGE SCALE GENOMIC DNA]</scope>
    <source>
        <strain evidence="2 3">SCU63</strain>
    </source>
</reference>